<dbReference type="AlphaFoldDB" id="A0A6L6QGT0"/>
<evidence type="ECO:0000256" key="3">
    <source>
        <dbReference type="ARBA" id="ARBA00013279"/>
    </source>
</evidence>
<evidence type="ECO:0000313" key="10">
    <source>
        <dbReference type="EMBL" id="MTW11284.1"/>
    </source>
</evidence>
<protein>
    <recommendedName>
        <fullName evidence="3">triacylglycerol lipase</fullName>
        <ecNumber evidence="3">3.1.1.3</ecNumber>
    </recommendedName>
</protein>
<keyword evidence="7" id="KW-0443">Lipid metabolism</keyword>
<evidence type="ECO:0000256" key="2">
    <source>
        <dbReference type="ARBA" id="ARBA00004613"/>
    </source>
</evidence>
<dbReference type="InterPro" id="IPR056304">
    <property type="entry name" value="Lip-like_C"/>
</dbReference>
<comment type="catalytic activity">
    <reaction evidence="1">
        <text>a triacylglycerol + H2O = a diacylglycerol + a fatty acid + H(+)</text>
        <dbReference type="Rhea" id="RHEA:12044"/>
        <dbReference type="ChEBI" id="CHEBI:15377"/>
        <dbReference type="ChEBI" id="CHEBI:15378"/>
        <dbReference type="ChEBI" id="CHEBI:17855"/>
        <dbReference type="ChEBI" id="CHEBI:18035"/>
        <dbReference type="ChEBI" id="CHEBI:28868"/>
        <dbReference type="EC" id="3.1.1.3"/>
    </reaction>
</comment>
<evidence type="ECO:0000256" key="6">
    <source>
        <dbReference type="ARBA" id="ARBA00022801"/>
    </source>
</evidence>
<gene>
    <name evidence="10" type="ORF">GM658_11835</name>
</gene>
<feature type="chain" id="PRO_5026998872" description="triacylglycerol lipase" evidence="8">
    <location>
        <begin position="21"/>
        <end position="415"/>
    </location>
</feature>
<evidence type="ECO:0000313" key="11">
    <source>
        <dbReference type="Proteomes" id="UP000472320"/>
    </source>
</evidence>
<proteinExistence type="predicted"/>
<dbReference type="OrthoDB" id="2004167at2"/>
<comment type="caution">
    <text evidence="10">The sequence shown here is derived from an EMBL/GenBank/DDBJ whole genome shotgun (WGS) entry which is preliminary data.</text>
</comment>
<keyword evidence="4" id="KW-0964">Secreted</keyword>
<feature type="signal peptide" evidence="8">
    <location>
        <begin position="1"/>
        <end position="20"/>
    </location>
</feature>
<dbReference type="Gene3D" id="3.40.50.1820">
    <property type="entry name" value="alpha/beta hydrolase"/>
    <property type="match status" value="1"/>
</dbReference>
<keyword evidence="11" id="KW-1185">Reference proteome</keyword>
<dbReference type="SUPFAM" id="SSF53474">
    <property type="entry name" value="alpha/beta-Hydrolases"/>
    <property type="match status" value="1"/>
</dbReference>
<dbReference type="InterPro" id="IPR029058">
    <property type="entry name" value="AB_hydrolase_fold"/>
</dbReference>
<evidence type="ECO:0000256" key="1">
    <source>
        <dbReference type="ARBA" id="ARBA00001024"/>
    </source>
</evidence>
<sequence length="415" mass="44447">MKTFSRLLLAACLAAGSAHAAGKPPIVLVHGFLGFDHATLGGNFRYWGGFNDIAQHLAANSGRDVFTAGVGPVSSNYDRAIELYYQIKGGCVDYGAEHTARNTIAVEQAKPAGKCWAADPSNNPDKYPLALYPQWDAAHPIHLVGHSQGGQTIRTLIQLLEKPGESDPHCVPQDELLKGGRCGWVISATTIATPHNGTTLRDIVVNWLPSASTLAGLAVQAMGTGGSGGNGFKFRLEQYGVGAAPSESVTSFFERTRNHPFWSLDNHDSAQWELSPDGARELNNWVKTSPNVYYFSISAHAARKDMTVLLQGMAGEWVLPSFGKPGMGSFQQTAPGRVPTDARWFANDGVVNTISMAGPEGSTIQPLNGQPVKGVWNQLDAMPGFDHFAVIGWGANSAKSLKMYDKLMAILSGLD</sequence>
<dbReference type="Pfam" id="PF24708">
    <property type="entry name" value="Lip_C"/>
    <property type="match status" value="1"/>
</dbReference>
<dbReference type="PANTHER" id="PTHR34043:SF3">
    <property type="entry name" value="ALPHA_BETA-HYDROLASES SUPERFAMILY PROTEIN"/>
    <property type="match status" value="1"/>
</dbReference>
<comment type="subcellular location">
    <subcellularLocation>
        <location evidence="2">Secreted</location>
    </subcellularLocation>
</comment>
<dbReference type="GO" id="GO:0004806">
    <property type="term" value="F:triacylglycerol lipase activity"/>
    <property type="evidence" value="ECO:0007669"/>
    <property type="project" value="UniProtKB-EC"/>
</dbReference>
<dbReference type="PANTHER" id="PTHR34043">
    <property type="entry name" value="ALPHA/BETA-HYDROLASES SUPERFAMILY PROTEIN"/>
    <property type="match status" value="1"/>
</dbReference>
<evidence type="ECO:0000259" key="9">
    <source>
        <dbReference type="Pfam" id="PF24708"/>
    </source>
</evidence>
<evidence type="ECO:0000256" key="8">
    <source>
        <dbReference type="SAM" id="SignalP"/>
    </source>
</evidence>
<evidence type="ECO:0000256" key="4">
    <source>
        <dbReference type="ARBA" id="ARBA00022525"/>
    </source>
</evidence>
<organism evidence="10 11">
    <name type="scientific">Massilia eburnea</name>
    <dbReference type="NCBI Taxonomy" id="1776165"/>
    <lineage>
        <taxon>Bacteria</taxon>
        <taxon>Pseudomonadati</taxon>
        <taxon>Pseudomonadota</taxon>
        <taxon>Betaproteobacteria</taxon>
        <taxon>Burkholderiales</taxon>
        <taxon>Oxalobacteraceae</taxon>
        <taxon>Telluria group</taxon>
        <taxon>Massilia</taxon>
    </lineage>
</organism>
<dbReference type="RefSeq" id="WP_155454239.1">
    <property type="nucleotide sequence ID" value="NZ_WNKX01000007.1"/>
</dbReference>
<dbReference type="GO" id="GO:0006629">
    <property type="term" value="P:lipid metabolic process"/>
    <property type="evidence" value="ECO:0007669"/>
    <property type="project" value="UniProtKB-KW"/>
</dbReference>
<dbReference type="EC" id="3.1.1.3" evidence="3"/>
<name>A0A6L6QGT0_9BURK</name>
<evidence type="ECO:0000256" key="7">
    <source>
        <dbReference type="ARBA" id="ARBA00023098"/>
    </source>
</evidence>
<accession>A0A6L6QGT0</accession>
<keyword evidence="6" id="KW-0378">Hydrolase</keyword>
<dbReference type="GO" id="GO:0005576">
    <property type="term" value="C:extracellular region"/>
    <property type="evidence" value="ECO:0007669"/>
    <property type="project" value="UniProtKB-SubCell"/>
</dbReference>
<feature type="domain" description="Lipase-like C-terminal" evidence="9">
    <location>
        <begin position="23"/>
        <end position="397"/>
    </location>
</feature>
<reference evidence="10 11" key="1">
    <citation type="submission" date="2019-11" db="EMBL/GenBank/DDBJ databases">
        <title>Type strains purchased from KCTC, JCM and DSMZ.</title>
        <authorList>
            <person name="Lu H."/>
        </authorList>
    </citation>
    <scope>NUCLEOTIDE SEQUENCE [LARGE SCALE GENOMIC DNA]</scope>
    <source>
        <strain evidence="10 11">JCM 31587</strain>
    </source>
</reference>
<dbReference type="Proteomes" id="UP000472320">
    <property type="component" value="Unassembled WGS sequence"/>
</dbReference>
<keyword evidence="5 8" id="KW-0732">Signal</keyword>
<evidence type="ECO:0000256" key="5">
    <source>
        <dbReference type="ARBA" id="ARBA00022729"/>
    </source>
</evidence>
<dbReference type="EMBL" id="WNKX01000007">
    <property type="protein sequence ID" value="MTW11284.1"/>
    <property type="molecule type" value="Genomic_DNA"/>
</dbReference>